<dbReference type="Gene3D" id="2.60.120.10">
    <property type="entry name" value="Jelly Rolls"/>
    <property type="match status" value="1"/>
</dbReference>
<keyword evidence="9" id="KW-1185">Reference proteome</keyword>
<evidence type="ECO:0000256" key="2">
    <source>
        <dbReference type="ARBA" id="ARBA00001997"/>
    </source>
</evidence>
<dbReference type="RefSeq" id="WP_139884473.1">
    <property type="nucleotide sequence ID" value="NZ_CP040973.1"/>
</dbReference>
<dbReference type="EMBL" id="CP040973">
    <property type="protein sequence ID" value="QDC61377.1"/>
    <property type="molecule type" value="Genomic_DNA"/>
</dbReference>
<gene>
    <name evidence="8" type="ORF">FIT74_04260</name>
</gene>
<dbReference type="EC" id="5.1.3.13" evidence="3"/>
<evidence type="ECO:0000313" key="9">
    <source>
        <dbReference type="Proteomes" id="UP000312702"/>
    </source>
</evidence>
<accession>A0ABX5VVH3</accession>
<sequence>MIDGVIITPLRQIVDERGKVMHMLRNDANYFSSFGEIYFSSVYPGAIKGWHIHHQMILNYAVPYGMIKFVLYDDRPDSKTRGEIQEIFLGQDNYCLVTVPSMVWNGFKGIGSDMAIVANCASIPHSPEEIERLDPFDPLIPYDWAIKHR</sequence>
<dbReference type="Pfam" id="PF00908">
    <property type="entry name" value="dTDP_sugar_isom"/>
    <property type="match status" value="1"/>
</dbReference>
<dbReference type="PANTHER" id="PTHR21047">
    <property type="entry name" value="DTDP-6-DEOXY-D-GLUCOSE-3,5 EPIMERASE"/>
    <property type="match status" value="1"/>
</dbReference>
<proteinExistence type="predicted"/>
<comment type="catalytic activity">
    <reaction evidence="1">
        <text>dTDP-4-dehydro-6-deoxy-alpha-D-glucose = dTDP-4-dehydro-beta-L-rhamnose</text>
        <dbReference type="Rhea" id="RHEA:16969"/>
        <dbReference type="ChEBI" id="CHEBI:57649"/>
        <dbReference type="ChEBI" id="CHEBI:62830"/>
        <dbReference type="EC" id="5.1.3.13"/>
    </reaction>
</comment>
<dbReference type="InterPro" id="IPR000888">
    <property type="entry name" value="RmlC-like"/>
</dbReference>
<dbReference type="SUPFAM" id="SSF51182">
    <property type="entry name" value="RmlC-like cupins"/>
    <property type="match status" value="1"/>
</dbReference>
<evidence type="ECO:0000256" key="5">
    <source>
        <dbReference type="ARBA" id="ARBA00029758"/>
    </source>
</evidence>
<reference evidence="8 9" key="1">
    <citation type="journal article" date="2019" name="ISME J.">
        <title>Evolution in action: habitat transition from sediment to the pelagial leads to genome streamlining in Methylophilaceae.</title>
        <authorList>
            <person name="Salcher M."/>
            <person name="Schaefle D."/>
            <person name="Kaspar M."/>
            <person name="Neuenschwander S.M."/>
            <person name="Ghai R."/>
        </authorList>
    </citation>
    <scope>NUCLEOTIDE SEQUENCE [LARGE SCALE GENOMIC DNA]</scope>
    <source>
        <strain evidence="8 9">MMS-VI-25</strain>
    </source>
</reference>
<dbReference type="PANTHER" id="PTHR21047:SF2">
    <property type="entry name" value="THYMIDINE DIPHOSPHO-4-KETO-RHAMNOSE 3,5-EPIMERASE"/>
    <property type="match status" value="1"/>
</dbReference>
<evidence type="ECO:0000313" key="8">
    <source>
        <dbReference type="EMBL" id="QDC61377.1"/>
    </source>
</evidence>
<organism evidence="8 9">
    <name type="scientific">Candidatus Methylopumilus universalis</name>
    <dbReference type="NCBI Taxonomy" id="2588536"/>
    <lineage>
        <taxon>Bacteria</taxon>
        <taxon>Pseudomonadati</taxon>
        <taxon>Pseudomonadota</taxon>
        <taxon>Betaproteobacteria</taxon>
        <taxon>Nitrosomonadales</taxon>
        <taxon>Methylophilaceae</taxon>
        <taxon>Candidatus Methylopumilus</taxon>
    </lineage>
</organism>
<dbReference type="InterPro" id="IPR011051">
    <property type="entry name" value="RmlC_Cupin_sf"/>
</dbReference>
<evidence type="ECO:0000256" key="6">
    <source>
        <dbReference type="ARBA" id="ARBA00031424"/>
    </source>
</evidence>
<name>A0ABX5VVH3_9PROT</name>
<protein>
    <recommendedName>
        <fullName evidence="4">dTDP-4-dehydrorhamnose 3,5-epimerase</fullName>
        <ecNumber evidence="3">5.1.3.13</ecNumber>
    </recommendedName>
    <alternativeName>
        <fullName evidence="6">Thymidine diphospho-4-keto-rhamnose 3,5-epimerase</fullName>
    </alternativeName>
    <alternativeName>
        <fullName evidence="5">dTDP-4-keto-6-deoxyglucose 3,5-epimerase</fullName>
    </alternativeName>
    <alternativeName>
        <fullName evidence="7">dTDP-6-deoxy-D-xylo-4-hexulose 3,5-epimerase</fullName>
    </alternativeName>
</protein>
<evidence type="ECO:0000256" key="7">
    <source>
        <dbReference type="ARBA" id="ARBA00033311"/>
    </source>
</evidence>
<dbReference type="InterPro" id="IPR014710">
    <property type="entry name" value="RmlC-like_jellyroll"/>
</dbReference>
<evidence type="ECO:0000256" key="1">
    <source>
        <dbReference type="ARBA" id="ARBA00001298"/>
    </source>
</evidence>
<comment type="function">
    <text evidence="2">Catalyzes the epimerization of the C3' and C5'positions of dTDP-6-deoxy-D-xylo-4-hexulose, forming dTDP-6-deoxy-L-lyxo-4-hexulose.</text>
</comment>
<evidence type="ECO:0000256" key="4">
    <source>
        <dbReference type="ARBA" id="ARBA00019595"/>
    </source>
</evidence>
<dbReference type="Proteomes" id="UP000312702">
    <property type="component" value="Chromosome"/>
</dbReference>
<evidence type="ECO:0000256" key="3">
    <source>
        <dbReference type="ARBA" id="ARBA00012098"/>
    </source>
</evidence>